<dbReference type="InterPro" id="IPR034122">
    <property type="entry name" value="Retropepsin-like_bacterial"/>
</dbReference>
<keyword evidence="1" id="KW-0472">Membrane</keyword>
<dbReference type="Pfam" id="PF13975">
    <property type="entry name" value="gag-asp_proteas"/>
    <property type="match status" value="1"/>
</dbReference>
<evidence type="ECO:0000313" key="2">
    <source>
        <dbReference type="EMBL" id="WPL16177.1"/>
    </source>
</evidence>
<reference evidence="2 3" key="1">
    <citation type="journal article" date="2023" name="Microorganisms">
        <title>Thiorhodovibrio frisius and Trv. litoralis spp. nov., Two Novel Members from a Clade of Fastidious Purple Sulfur Bacteria That Exhibit Unique Red-Shifted Light-Harvesting Capabilities.</title>
        <authorList>
            <person name="Methner A."/>
            <person name="Kuzyk S.B."/>
            <person name="Petersen J."/>
            <person name="Bauer S."/>
            <person name="Brinkmann H."/>
            <person name="Sichau K."/>
            <person name="Wanner G."/>
            <person name="Wolf J."/>
            <person name="Neumann-Schaal M."/>
            <person name="Henke P."/>
            <person name="Tank M."/>
            <person name="Sproer C."/>
            <person name="Bunk B."/>
            <person name="Overmann J."/>
        </authorList>
    </citation>
    <scope>NUCLEOTIDE SEQUENCE [LARGE SCALE GENOMIC DNA]</scope>
    <source>
        <strain evidence="2 3">DSM 6702</strain>
    </source>
</reference>
<keyword evidence="1" id="KW-1133">Transmembrane helix</keyword>
<dbReference type="InterPro" id="IPR001969">
    <property type="entry name" value="Aspartic_peptidase_AS"/>
</dbReference>
<evidence type="ECO:0000256" key="1">
    <source>
        <dbReference type="SAM" id="Phobius"/>
    </source>
</evidence>
<dbReference type="NCBIfam" id="TIGR02281">
    <property type="entry name" value="clan_AA_DTGA"/>
    <property type="match status" value="1"/>
</dbReference>
<keyword evidence="2" id="KW-0645">Protease</keyword>
<dbReference type="GO" id="GO:0006508">
    <property type="term" value="P:proteolysis"/>
    <property type="evidence" value="ECO:0007669"/>
    <property type="project" value="UniProtKB-KW"/>
</dbReference>
<dbReference type="PROSITE" id="PS00141">
    <property type="entry name" value="ASP_PROTEASE"/>
    <property type="match status" value="1"/>
</dbReference>
<keyword evidence="1" id="KW-0812">Transmembrane</keyword>
<protein>
    <submittedName>
        <fullName evidence="2">Clan AA aspartic protease</fullName>
    </submittedName>
</protein>
<dbReference type="RefSeq" id="WP_328986727.1">
    <property type="nucleotide sequence ID" value="NZ_CP121472.1"/>
</dbReference>
<keyword evidence="3" id="KW-1185">Reference proteome</keyword>
<gene>
    <name evidence="2" type="ORF">Thiowin_01130</name>
</gene>
<keyword evidence="2" id="KW-0378">Hydrolase</keyword>
<dbReference type="GO" id="GO:0008233">
    <property type="term" value="F:peptidase activity"/>
    <property type="evidence" value="ECO:0007669"/>
    <property type="project" value="UniProtKB-KW"/>
</dbReference>
<name>A0ABZ0S6N4_9GAMM</name>
<dbReference type="InterPro" id="IPR021109">
    <property type="entry name" value="Peptidase_aspartic_dom_sf"/>
</dbReference>
<evidence type="ECO:0000313" key="3">
    <source>
        <dbReference type="Proteomes" id="UP001432180"/>
    </source>
</evidence>
<accession>A0ABZ0S6N4</accession>
<organism evidence="2 3">
    <name type="scientific">Thiorhodovibrio winogradskyi</name>
    <dbReference type="NCBI Taxonomy" id="77007"/>
    <lineage>
        <taxon>Bacteria</taxon>
        <taxon>Pseudomonadati</taxon>
        <taxon>Pseudomonadota</taxon>
        <taxon>Gammaproteobacteria</taxon>
        <taxon>Chromatiales</taxon>
        <taxon>Chromatiaceae</taxon>
        <taxon>Thiorhodovibrio</taxon>
    </lineage>
</organism>
<dbReference type="InterPro" id="IPR011969">
    <property type="entry name" value="Clan_AA_Asp_peptidase_C"/>
</dbReference>
<dbReference type="Proteomes" id="UP001432180">
    <property type="component" value="Chromosome"/>
</dbReference>
<proteinExistence type="predicted"/>
<feature type="transmembrane region" description="Helical" evidence="1">
    <location>
        <begin position="15"/>
        <end position="35"/>
    </location>
</feature>
<dbReference type="Gene3D" id="2.40.70.10">
    <property type="entry name" value="Acid Proteases"/>
    <property type="match status" value="1"/>
</dbReference>
<dbReference type="SUPFAM" id="SSF50630">
    <property type="entry name" value="Acid proteases"/>
    <property type="match status" value="1"/>
</dbReference>
<dbReference type="EMBL" id="CP121472">
    <property type="protein sequence ID" value="WPL16177.1"/>
    <property type="molecule type" value="Genomic_DNA"/>
</dbReference>
<dbReference type="CDD" id="cd05483">
    <property type="entry name" value="retropepsin_like_bacteria"/>
    <property type="match status" value="1"/>
</dbReference>
<sequence length="178" mass="19386">MQDPQPGFRDLPSRLGQIMLFAAWIGGLGLLGLFFQQYIEAAHNPNRNLRVTASSDGRARVVLKPNRLGHYVAPGTINGSPVIFLVDTGASAVALPLDLARELTLPLRPGGRSKTANGLVDTWTTRIDKLTIGALHAKDIHAIVMPNMPGNEVLLGMTFLRHVELLQRDDVLTLQAPR</sequence>